<dbReference type="GO" id="GO:0004844">
    <property type="term" value="F:uracil DNA N-glycosylase activity"/>
    <property type="evidence" value="ECO:0007669"/>
    <property type="project" value="TreeGrafter"/>
</dbReference>
<dbReference type="InterPro" id="IPR036895">
    <property type="entry name" value="Uracil-DNA_glycosylase-like_sf"/>
</dbReference>
<feature type="compositionally biased region" description="Basic and acidic residues" evidence="4">
    <location>
        <begin position="73"/>
        <end position="83"/>
    </location>
</feature>
<reference evidence="6 7" key="1">
    <citation type="submission" date="2015-01" db="EMBL/GenBank/DDBJ databases">
        <title>The Genome Sequence of Exophiala spinifera CBS89968.</title>
        <authorList>
            <consortium name="The Broad Institute Genomics Platform"/>
            <person name="Cuomo C."/>
            <person name="de Hoog S."/>
            <person name="Gorbushina A."/>
            <person name="Stielow B."/>
            <person name="Teixiera M."/>
            <person name="Abouelleil A."/>
            <person name="Chapman S.B."/>
            <person name="Priest M."/>
            <person name="Young S.K."/>
            <person name="Wortman J."/>
            <person name="Nusbaum C."/>
            <person name="Birren B."/>
        </authorList>
    </citation>
    <scope>NUCLEOTIDE SEQUENCE [LARGE SCALE GENOMIC DNA]</scope>
    <source>
        <strain evidence="6 7">CBS 89968</strain>
    </source>
</reference>
<evidence type="ECO:0000313" key="7">
    <source>
        <dbReference type="Proteomes" id="UP000053328"/>
    </source>
</evidence>
<name>A0A0D2BIP5_9EURO</name>
<evidence type="ECO:0000256" key="2">
    <source>
        <dbReference type="ARBA" id="ARBA00022801"/>
    </source>
</evidence>
<evidence type="ECO:0000313" key="6">
    <source>
        <dbReference type="EMBL" id="KIW18808.1"/>
    </source>
</evidence>
<dbReference type="FunFam" id="3.40.470.10:FF:000010">
    <property type="entry name" value="G/U mismatch-specific DNA glycosylase"/>
    <property type="match status" value="1"/>
</dbReference>
<dbReference type="RefSeq" id="XP_016239024.1">
    <property type="nucleotide sequence ID" value="XM_016377454.1"/>
</dbReference>
<dbReference type="SUPFAM" id="SSF52141">
    <property type="entry name" value="Uracil-DNA glycosylase-like"/>
    <property type="match status" value="1"/>
</dbReference>
<dbReference type="InterPro" id="IPR005122">
    <property type="entry name" value="Uracil-DNA_glycosylase-like"/>
</dbReference>
<proteinExistence type="predicted"/>
<dbReference type="GO" id="GO:0006285">
    <property type="term" value="P:base-excision repair, AP site formation"/>
    <property type="evidence" value="ECO:0007669"/>
    <property type="project" value="InterPro"/>
</dbReference>
<gene>
    <name evidence="6" type="ORF">PV08_03097</name>
</gene>
<evidence type="ECO:0000259" key="5">
    <source>
        <dbReference type="Pfam" id="PF03167"/>
    </source>
</evidence>
<dbReference type="EMBL" id="KN847493">
    <property type="protein sequence ID" value="KIW18808.1"/>
    <property type="molecule type" value="Genomic_DNA"/>
</dbReference>
<dbReference type="Pfam" id="PF03167">
    <property type="entry name" value="UDG"/>
    <property type="match status" value="1"/>
</dbReference>
<keyword evidence="2" id="KW-0378">Hydrolase</keyword>
<feature type="compositionally biased region" description="Polar residues" evidence="4">
    <location>
        <begin position="52"/>
        <end position="66"/>
    </location>
</feature>
<dbReference type="PANTHER" id="PTHR12159:SF9">
    <property type="entry name" value="G_T MISMATCH-SPECIFIC THYMINE DNA GLYCOSYLASE"/>
    <property type="match status" value="1"/>
</dbReference>
<protein>
    <recommendedName>
        <fullName evidence="5">Uracil-DNA glycosylase-like domain-containing protein</fullName>
    </recommendedName>
</protein>
<dbReference type="STRING" id="91928.A0A0D2BIP5"/>
<dbReference type="VEuPathDB" id="FungiDB:PV08_03097"/>
<accession>A0A0D2BIP5</accession>
<dbReference type="Gene3D" id="3.40.470.10">
    <property type="entry name" value="Uracil-DNA glycosylase-like domain"/>
    <property type="match status" value="1"/>
</dbReference>
<feature type="domain" description="Uracil-DNA glycosylase-like" evidence="5">
    <location>
        <begin position="94"/>
        <end position="271"/>
    </location>
</feature>
<evidence type="ECO:0000256" key="4">
    <source>
        <dbReference type="SAM" id="MobiDB-lite"/>
    </source>
</evidence>
<dbReference type="OrthoDB" id="565731at2759"/>
<dbReference type="AlphaFoldDB" id="A0A0D2BIP5"/>
<keyword evidence="7" id="KW-1185">Reference proteome</keyword>
<dbReference type="GeneID" id="27330180"/>
<dbReference type="GO" id="GO:0008263">
    <property type="term" value="F:pyrimidine-specific mismatch base pair DNA N-glycosylase activity"/>
    <property type="evidence" value="ECO:0007669"/>
    <property type="project" value="TreeGrafter"/>
</dbReference>
<dbReference type="HOGENOM" id="CLU_042829_1_1_1"/>
<evidence type="ECO:0000256" key="3">
    <source>
        <dbReference type="ARBA" id="ARBA00023204"/>
    </source>
</evidence>
<feature type="region of interest" description="Disordered" evidence="4">
    <location>
        <begin position="1"/>
        <end position="89"/>
    </location>
</feature>
<keyword evidence="3" id="KW-0234">DNA repair</keyword>
<dbReference type="Proteomes" id="UP000053328">
    <property type="component" value="Unassembled WGS sequence"/>
</dbReference>
<dbReference type="CDD" id="cd10028">
    <property type="entry name" value="UDG-F2_TDG_MUG"/>
    <property type="match status" value="1"/>
</dbReference>
<evidence type="ECO:0000256" key="1">
    <source>
        <dbReference type="ARBA" id="ARBA00022763"/>
    </source>
</evidence>
<dbReference type="InterPro" id="IPR015637">
    <property type="entry name" value="MUG/TDG"/>
</dbReference>
<dbReference type="PANTHER" id="PTHR12159">
    <property type="entry name" value="G/T AND G/U MISMATCH-SPECIFIC DNA GLYCOSYLASE"/>
    <property type="match status" value="1"/>
</dbReference>
<keyword evidence="1" id="KW-0227">DNA damage</keyword>
<organism evidence="6 7">
    <name type="scientific">Exophiala spinifera</name>
    <dbReference type="NCBI Taxonomy" id="91928"/>
    <lineage>
        <taxon>Eukaryota</taxon>
        <taxon>Fungi</taxon>
        <taxon>Dikarya</taxon>
        <taxon>Ascomycota</taxon>
        <taxon>Pezizomycotina</taxon>
        <taxon>Eurotiomycetes</taxon>
        <taxon>Chaetothyriomycetidae</taxon>
        <taxon>Chaetothyriales</taxon>
        <taxon>Herpotrichiellaceae</taxon>
        <taxon>Exophiala</taxon>
    </lineage>
</organism>
<sequence length="282" mass="31007">MVESPSPRRSNRNLNKSSPGGTSSPTGSARKKRSWAIHSFAGSISERDDTSGLDSPPTNRDSSASTAKKRRSTTKERSAKDPHSPVNHLVDSLRPGLTLVCIGLNPGLMTAATGHAYAHPSNRFWHLLHDSGITPKKHTPAETRDLMDLYQIGNTNICERPTRSGDGLSKQELEEGAVTLDKKIAIYKPEAVVIVGKGIWEAIWIVKKGKKKFNDPDFHWGWQDEEMQLGRVVEADGHIVWPGAKTFVATSTSGLAATLRPAEKLAIWKPLGDWMAMKREET</sequence>
<feature type="compositionally biased region" description="Low complexity" evidence="4">
    <location>
        <begin position="17"/>
        <end position="28"/>
    </location>
</feature>